<dbReference type="EMBL" id="JAYKXN010000006">
    <property type="protein sequence ID" value="KAK7279815.1"/>
    <property type="molecule type" value="Genomic_DNA"/>
</dbReference>
<dbReference type="AlphaFoldDB" id="A0AAN9FP03"/>
<sequence>MVGALSSMSASISGTRQKFQPEPPVLWVLTLLQNLVFQEKNHSLVGPFIILPTKGNQFLNSLITLQHPHTFKFLSVFSLGVIVWVLCTMYNRGCTM</sequence>
<keyword evidence="1" id="KW-0472">Membrane</keyword>
<accession>A0AAN9FP03</accession>
<gene>
    <name evidence="2" type="ORF">RJT34_24873</name>
</gene>
<keyword evidence="1" id="KW-0812">Transmembrane</keyword>
<comment type="caution">
    <text evidence="2">The sequence shown here is derived from an EMBL/GenBank/DDBJ whole genome shotgun (WGS) entry which is preliminary data.</text>
</comment>
<evidence type="ECO:0000256" key="1">
    <source>
        <dbReference type="SAM" id="Phobius"/>
    </source>
</evidence>
<feature type="transmembrane region" description="Helical" evidence="1">
    <location>
        <begin position="71"/>
        <end position="90"/>
    </location>
</feature>
<keyword evidence="3" id="KW-1185">Reference proteome</keyword>
<proteinExistence type="predicted"/>
<protein>
    <submittedName>
        <fullName evidence="2">Uncharacterized protein</fullName>
    </submittedName>
</protein>
<dbReference type="Proteomes" id="UP001359559">
    <property type="component" value="Unassembled WGS sequence"/>
</dbReference>
<reference evidence="2 3" key="1">
    <citation type="submission" date="2024-01" db="EMBL/GenBank/DDBJ databases">
        <title>The genomes of 5 underutilized Papilionoideae crops provide insights into root nodulation and disease resistance.</title>
        <authorList>
            <person name="Yuan L."/>
        </authorList>
    </citation>
    <scope>NUCLEOTIDE SEQUENCE [LARGE SCALE GENOMIC DNA]</scope>
    <source>
        <strain evidence="2">LY-2023</strain>
        <tissue evidence="2">Leaf</tissue>
    </source>
</reference>
<evidence type="ECO:0000313" key="3">
    <source>
        <dbReference type="Proteomes" id="UP001359559"/>
    </source>
</evidence>
<evidence type="ECO:0000313" key="2">
    <source>
        <dbReference type="EMBL" id="KAK7279815.1"/>
    </source>
</evidence>
<organism evidence="2 3">
    <name type="scientific">Clitoria ternatea</name>
    <name type="common">Butterfly pea</name>
    <dbReference type="NCBI Taxonomy" id="43366"/>
    <lineage>
        <taxon>Eukaryota</taxon>
        <taxon>Viridiplantae</taxon>
        <taxon>Streptophyta</taxon>
        <taxon>Embryophyta</taxon>
        <taxon>Tracheophyta</taxon>
        <taxon>Spermatophyta</taxon>
        <taxon>Magnoliopsida</taxon>
        <taxon>eudicotyledons</taxon>
        <taxon>Gunneridae</taxon>
        <taxon>Pentapetalae</taxon>
        <taxon>rosids</taxon>
        <taxon>fabids</taxon>
        <taxon>Fabales</taxon>
        <taxon>Fabaceae</taxon>
        <taxon>Papilionoideae</taxon>
        <taxon>50 kb inversion clade</taxon>
        <taxon>NPAAA clade</taxon>
        <taxon>indigoferoid/millettioid clade</taxon>
        <taxon>Phaseoleae</taxon>
        <taxon>Clitoria</taxon>
    </lineage>
</organism>
<name>A0AAN9FP03_CLITE</name>
<keyword evidence="1" id="KW-1133">Transmembrane helix</keyword>